<dbReference type="PROSITE" id="PS50893">
    <property type="entry name" value="ABC_TRANSPORTER_2"/>
    <property type="match status" value="1"/>
</dbReference>
<dbReference type="SUPFAM" id="SSF50331">
    <property type="entry name" value="MOP-like"/>
    <property type="match status" value="1"/>
</dbReference>
<dbReference type="RefSeq" id="WP_106928596.1">
    <property type="nucleotide sequence ID" value="NZ_PYFT01000001.1"/>
</dbReference>
<keyword evidence="2" id="KW-0547">Nucleotide-binding</keyword>
<dbReference type="InterPro" id="IPR027417">
    <property type="entry name" value="P-loop_NTPase"/>
</dbReference>
<name>A0A2T2YDX2_9BACT</name>
<dbReference type="PROSITE" id="PS00211">
    <property type="entry name" value="ABC_TRANSPORTER_1"/>
    <property type="match status" value="1"/>
</dbReference>
<dbReference type="SMART" id="SM00382">
    <property type="entry name" value="AAA"/>
    <property type="match status" value="1"/>
</dbReference>
<reference evidence="5 6" key="1">
    <citation type="submission" date="2018-03" db="EMBL/GenBank/DDBJ databases">
        <title>Adhaeribacter sp. HMF7605 Genome sequencing and assembly.</title>
        <authorList>
            <person name="Kang H."/>
            <person name="Kang J."/>
            <person name="Cha I."/>
            <person name="Kim H."/>
            <person name="Joh K."/>
        </authorList>
    </citation>
    <scope>NUCLEOTIDE SEQUENCE [LARGE SCALE GENOMIC DNA]</scope>
    <source>
        <strain evidence="5 6">HMF7605</strain>
    </source>
</reference>
<gene>
    <name evidence="5" type="ORF">AHMF7605_09290</name>
</gene>
<dbReference type="AlphaFoldDB" id="A0A2T2YDX2"/>
<accession>A0A2T2YDX2</accession>
<dbReference type="SUPFAM" id="SSF52540">
    <property type="entry name" value="P-loop containing nucleoside triphosphate hydrolases"/>
    <property type="match status" value="1"/>
</dbReference>
<comment type="caution">
    <text evidence="5">The sequence shown here is derived from an EMBL/GenBank/DDBJ whole genome shotgun (WGS) entry which is preliminary data.</text>
</comment>
<dbReference type="Pfam" id="PF08402">
    <property type="entry name" value="TOBE_2"/>
    <property type="match status" value="1"/>
</dbReference>
<dbReference type="GO" id="GO:0043190">
    <property type="term" value="C:ATP-binding cassette (ABC) transporter complex"/>
    <property type="evidence" value="ECO:0007669"/>
    <property type="project" value="InterPro"/>
</dbReference>
<evidence type="ECO:0000313" key="5">
    <source>
        <dbReference type="EMBL" id="PSR53704.1"/>
    </source>
</evidence>
<dbReference type="InterPro" id="IPR017871">
    <property type="entry name" value="ABC_transporter-like_CS"/>
</dbReference>
<dbReference type="EMBL" id="PYFT01000001">
    <property type="protein sequence ID" value="PSR53704.1"/>
    <property type="molecule type" value="Genomic_DNA"/>
</dbReference>
<dbReference type="Gene3D" id="3.40.50.300">
    <property type="entry name" value="P-loop containing nucleotide triphosphate hydrolases"/>
    <property type="match status" value="1"/>
</dbReference>
<dbReference type="GO" id="GO:0022857">
    <property type="term" value="F:transmembrane transporter activity"/>
    <property type="evidence" value="ECO:0007669"/>
    <property type="project" value="InterPro"/>
</dbReference>
<dbReference type="Pfam" id="PF00005">
    <property type="entry name" value="ABC_tran"/>
    <property type="match status" value="1"/>
</dbReference>
<keyword evidence="1" id="KW-0813">Transport</keyword>
<evidence type="ECO:0000256" key="2">
    <source>
        <dbReference type="ARBA" id="ARBA00022741"/>
    </source>
</evidence>
<evidence type="ECO:0000256" key="1">
    <source>
        <dbReference type="ARBA" id="ARBA00022448"/>
    </source>
</evidence>
<organism evidence="5 6">
    <name type="scientific">Adhaeribacter arboris</name>
    <dbReference type="NCBI Taxonomy" id="2072846"/>
    <lineage>
        <taxon>Bacteria</taxon>
        <taxon>Pseudomonadati</taxon>
        <taxon>Bacteroidota</taxon>
        <taxon>Cytophagia</taxon>
        <taxon>Cytophagales</taxon>
        <taxon>Hymenobacteraceae</taxon>
        <taxon>Adhaeribacter</taxon>
    </lineage>
</organism>
<dbReference type="Proteomes" id="UP000240357">
    <property type="component" value="Unassembled WGS sequence"/>
</dbReference>
<dbReference type="InterPro" id="IPR003593">
    <property type="entry name" value="AAA+_ATPase"/>
</dbReference>
<dbReference type="GO" id="GO:0005524">
    <property type="term" value="F:ATP binding"/>
    <property type="evidence" value="ECO:0007669"/>
    <property type="project" value="UniProtKB-KW"/>
</dbReference>
<dbReference type="InterPro" id="IPR050093">
    <property type="entry name" value="ABC_SmlMolc_Importer"/>
</dbReference>
<dbReference type="PANTHER" id="PTHR42781:SF4">
    <property type="entry name" value="SPERMIDINE_PUTRESCINE IMPORT ATP-BINDING PROTEIN POTA"/>
    <property type="match status" value="1"/>
</dbReference>
<dbReference type="Gene3D" id="2.40.50.100">
    <property type="match status" value="1"/>
</dbReference>
<sequence length="340" mass="37802">MHQVTPPKKVTAAKTLLQVSGIHLQEAGSWVLQDISFSQEKRQKIAIAGETGSGKSTLLQTIAGLVQPSSGEVRFAQKRVKGPQEHLIPGHPGIVYLSQQFELPRFLRVEQVLQYANKLGPGEAENLYEVCRITHLLPKRTEHLSGGERQRIALARLLLSGPQLLLLDEPFSNLDMVHKNILKAVIRDISESLQITCILISHDPQDTLAWADEILVMQAGKVIQRGTPEQIYRQPVNVYTAGLFGDYNLLPSTKAKVLTENPGIKEKEKNMLIRPESFKIVSAVGRGLAAKVKKVSFFGSYYLLEVALLGLTIKVKTEARDFKKGNIIFISVDPEAVWFI</sequence>
<dbReference type="InterPro" id="IPR008995">
    <property type="entry name" value="Mo/tungstate-bd_C_term_dom"/>
</dbReference>
<dbReference type="InterPro" id="IPR013611">
    <property type="entry name" value="Transp-assoc_OB_typ2"/>
</dbReference>
<proteinExistence type="predicted"/>
<protein>
    <submittedName>
        <fullName evidence="5">ABC transporter ATP-binding protein</fullName>
    </submittedName>
</protein>
<dbReference type="Gene3D" id="2.40.50.140">
    <property type="entry name" value="Nucleic acid-binding proteins"/>
    <property type="match status" value="1"/>
</dbReference>
<evidence type="ECO:0000256" key="3">
    <source>
        <dbReference type="ARBA" id="ARBA00022840"/>
    </source>
</evidence>
<dbReference type="PANTHER" id="PTHR42781">
    <property type="entry name" value="SPERMIDINE/PUTRESCINE IMPORT ATP-BINDING PROTEIN POTA"/>
    <property type="match status" value="1"/>
</dbReference>
<dbReference type="GO" id="GO:0016887">
    <property type="term" value="F:ATP hydrolysis activity"/>
    <property type="evidence" value="ECO:0007669"/>
    <property type="project" value="InterPro"/>
</dbReference>
<dbReference type="OrthoDB" id="9802264at2"/>
<keyword evidence="3 5" id="KW-0067">ATP-binding</keyword>
<keyword evidence="6" id="KW-1185">Reference proteome</keyword>
<evidence type="ECO:0000259" key="4">
    <source>
        <dbReference type="PROSITE" id="PS50893"/>
    </source>
</evidence>
<dbReference type="InterPro" id="IPR012340">
    <property type="entry name" value="NA-bd_OB-fold"/>
</dbReference>
<feature type="domain" description="ABC transporter" evidence="4">
    <location>
        <begin position="17"/>
        <end position="244"/>
    </location>
</feature>
<evidence type="ECO:0000313" key="6">
    <source>
        <dbReference type="Proteomes" id="UP000240357"/>
    </source>
</evidence>
<dbReference type="InterPro" id="IPR003439">
    <property type="entry name" value="ABC_transporter-like_ATP-bd"/>
</dbReference>